<evidence type="ECO:0000256" key="4">
    <source>
        <dbReference type="ARBA" id="ARBA00022519"/>
    </source>
</evidence>
<name>A0A5A8F2M0_9BACT</name>
<feature type="domain" description="Prepilin type IV endopeptidase peptidase" evidence="11">
    <location>
        <begin position="101"/>
        <end position="216"/>
    </location>
</feature>
<feature type="transmembrane region" description="Helical" evidence="10">
    <location>
        <begin position="195"/>
        <end position="221"/>
    </location>
</feature>
<keyword evidence="5 9" id="KW-0812">Transmembrane</keyword>
<evidence type="ECO:0000256" key="5">
    <source>
        <dbReference type="ARBA" id="ARBA00022692"/>
    </source>
</evidence>
<evidence type="ECO:0000256" key="7">
    <source>
        <dbReference type="ARBA" id="ARBA00023136"/>
    </source>
</evidence>
<evidence type="ECO:0000256" key="3">
    <source>
        <dbReference type="ARBA" id="ARBA00022475"/>
    </source>
</evidence>
<dbReference type="Pfam" id="PF01478">
    <property type="entry name" value="Peptidase_A24"/>
    <property type="match status" value="1"/>
</dbReference>
<comment type="similarity">
    <text evidence="2 8">Belongs to the peptidase A24 family.</text>
</comment>
<keyword evidence="9" id="KW-0489">Methyltransferase</keyword>
<dbReference type="InterPro" id="IPR014032">
    <property type="entry name" value="Peptidase_A24A_bac"/>
</dbReference>
<keyword evidence="14" id="KW-1185">Reference proteome</keyword>
<keyword evidence="6 10" id="KW-1133">Transmembrane helix</keyword>
<feature type="transmembrane region" description="Helical" evidence="10">
    <location>
        <begin position="233"/>
        <end position="254"/>
    </location>
</feature>
<feature type="transmembrane region" description="Helical" evidence="10">
    <location>
        <begin position="6"/>
        <end position="26"/>
    </location>
</feature>
<evidence type="ECO:0000256" key="10">
    <source>
        <dbReference type="SAM" id="Phobius"/>
    </source>
</evidence>
<dbReference type="InterPro" id="IPR050882">
    <property type="entry name" value="Prepilin_peptidase/N-MTase"/>
</dbReference>
<dbReference type="InterPro" id="IPR000045">
    <property type="entry name" value="Prepilin_IV_endopep_pep"/>
</dbReference>
<evidence type="ECO:0000256" key="9">
    <source>
        <dbReference type="RuleBase" id="RU003794"/>
    </source>
</evidence>
<dbReference type="GO" id="GO:0006465">
    <property type="term" value="P:signal peptide processing"/>
    <property type="evidence" value="ECO:0007669"/>
    <property type="project" value="TreeGrafter"/>
</dbReference>
<feature type="transmembrane region" description="Helical" evidence="10">
    <location>
        <begin position="97"/>
        <end position="115"/>
    </location>
</feature>
<dbReference type="EC" id="2.1.1.-" evidence="9"/>
<comment type="subcellular location">
    <subcellularLocation>
        <location evidence="1">Cell inner membrane</location>
        <topology evidence="1">Multi-pass membrane protein</topology>
    </subcellularLocation>
    <subcellularLocation>
        <location evidence="9">Cell membrane</location>
        <topology evidence="9">Multi-pass membrane protein</topology>
    </subcellularLocation>
</comment>
<proteinExistence type="inferred from homology"/>
<feature type="transmembrane region" description="Helical" evidence="10">
    <location>
        <begin position="127"/>
        <end position="146"/>
    </location>
</feature>
<accession>A0A5A8F2M0</accession>
<dbReference type="PANTHER" id="PTHR30487">
    <property type="entry name" value="TYPE 4 PREPILIN-LIKE PROTEINS LEADER PEPTIDE-PROCESSING ENZYME"/>
    <property type="match status" value="1"/>
</dbReference>
<evidence type="ECO:0000256" key="2">
    <source>
        <dbReference type="ARBA" id="ARBA00005801"/>
    </source>
</evidence>
<dbReference type="Gene3D" id="1.20.120.1220">
    <property type="match status" value="1"/>
</dbReference>
<evidence type="ECO:0000256" key="6">
    <source>
        <dbReference type="ARBA" id="ARBA00022989"/>
    </source>
</evidence>
<dbReference type="EMBL" id="VFJB01000006">
    <property type="protein sequence ID" value="KAA0257739.1"/>
    <property type="molecule type" value="Genomic_DNA"/>
</dbReference>
<dbReference type="PRINTS" id="PR00864">
    <property type="entry name" value="PREPILNPTASE"/>
</dbReference>
<keyword evidence="9" id="KW-0378">Hydrolase</keyword>
<protein>
    <recommendedName>
        <fullName evidence="9">Prepilin leader peptidase/N-methyltransferase</fullName>
        <ecNumber evidence="9">2.1.1.-</ecNumber>
        <ecNumber evidence="9">3.4.23.43</ecNumber>
    </recommendedName>
</protein>
<dbReference type="AlphaFoldDB" id="A0A5A8F2M0"/>
<dbReference type="InterPro" id="IPR010627">
    <property type="entry name" value="Prepilin_pept_A24_N"/>
</dbReference>
<comment type="caution">
    <text evidence="13">The sequence shown here is derived from an EMBL/GenBank/DDBJ whole genome shotgun (WGS) entry which is preliminary data.</text>
</comment>
<dbReference type="GO" id="GO:0032259">
    <property type="term" value="P:methylation"/>
    <property type="evidence" value="ECO:0007669"/>
    <property type="project" value="UniProtKB-KW"/>
</dbReference>
<dbReference type="RefSeq" id="WP_149266712.1">
    <property type="nucleotide sequence ID" value="NZ_VFJB01000006.1"/>
</dbReference>
<feature type="domain" description="Prepilin peptidase A24 N-terminal" evidence="12">
    <location>
        <begin position="8"/>
        <end position="88"/>
    </location>
</feature>
<gene>
    <name evidence="13" type="ORF">FHQ18_08335</name>
</gene>
<comment type="function">
    <text evidence="9">Plays an essential role in type IV pili and type II pseudopili formation by proteolytically removing the leader sequence from substrate proteins and subsequently monomethylating the alpha-amino group of the newly exposed N-terminal phenylalanine.</text>
</comment>
<evidence type="ECO:0000256" key="8">
    <source>
        <dbReference type="RuleBase" id="RU003793"/>
    </source>
</evidence>
<evidence type="ECO:0000259" key="12">
    <source>
        <dbReference type="Pfam" id="PF06750"/>
    </source>
</evidence>
<dbReference type="Proteomes" id="UP000322876">
    <property type="component" value="Unassembled WGS sequence"/>
</dbReference>
<keyword evidence="9" id="KW-0645">Protease</keyword>
<dbReference type="GO" id="GO:0005886">
    <property type="term" value="C:plasma membrane"/>
    <property type="evidence" value="ECO:0007669"/>
    <property type="project" value="UniProtKB-SubCell"/>
</dbReference>
<dbReference type="GO" id="GO:0004190">
    <property type="term" value="F:aspartic-type endopeptidase activity"/>
    <property type="evidence" value="ECO:0007669"/>
    <property type="project" value="UniProtKB-EC"/>
</dbReference>
<reference evidence="13 14" key="1">
    <citation type="submission" date="2019-06" db="EMBL/GenBank/DDBJ databases">
        <title>Genomic insights into carbon and energy metabolism of Deferribacter autotrophicus revealed new metabolic traits in the phylum Deferribacteres.</title>
        <authorList>
            <person name="Slobodkin A.I."/>
            <person name="Slobodkina G.B."/>
            <person name="Allioux M."/>
            <person name="Alain K."/>
            <person name="Jebbar M."/>
            <person name="Shadrin V."/>
            <person name="Kublanov I.V."/>
            <person name="Toshchakov S.V."/>
            <person name="Bonch-Osmolovskaya E.A."/>
        </authorList>
    </citation>
    <scope>NUCLEOTIDE SEQUENCE [LARGE SCALE GENOMIC DNA]</scope>
    <source>
        <strain evidence="13 14">SL50</strain>
    </source>
</reference>
<feature type="transmembrane region" description="Helical" evidence="10">
    <location>
        <begin position="152"/>
        <end position="174"/>
    </location>
</feature>
<evidence type="ECO:0000313" key="13">
    <source>
        <dbReference type="EMBL" id="KAA0257739.1"/>
    </source>
</evidence>
<dbReference type="EC" id="3.4.23.43" evidence="9"/>
<organism evidence="13 14">
    <name type="scientific">Deferribacter autotrophicus</name>
    <dbReference type="NCBI Taxonomy" id="500465"/>
    <lineage>
        <taxon>Bacteria</taxon>
        <taxon>Pseudomonadati</taxon>
        <taxon>Deferribacterota</taxon>
        <taxon>Deferribacteres</taxon>
        <taxon>Deferribacterales</taxon>
        <taxon>Deferribacteraceae</taxon>
        <taxon>Deferribacter</taxon>
    </lineage>
</organism>
<keyword evidence="7 10" id="KW-0472">Membrane</keyword>
<dbReference type="OrthoDB" id="9789291at2"/>
<dbReference type="PANTHER" id="PTHR30487:SF0">
    <property type="entry name" value="PREPILIN LEADER PEPTIDASE_N-METHYLTRANSFERASE-RELATED"/>
    <property type="match status" value="1"/>
</dbReference>
<keyword evidence="9" id="KW-0511">Multifunctional enzyme</keyword>
<sequence>MGTFIIFIIGTIFGSFYNVIICRLPYGESIVTPSSKCPQCNTKIKWYDNIPIISYLILKGKCRNCNASISVQYPLIELTTGLFTFFLYKMYGFDINFFKYFVLLSILLCAGVIDFKTALDDNFETGIIPNELSLGGFLPGFIFALIEKRIIVSLVGAAVGFLLLFLPGFIYKLLTGKEGMGGGDIKLFAMIGSFLGFKPLFFILFASSLLGAVVGVIFIAISKNKDYPIPFGPFIGLATFIYIFFGNTLINAYLKILTA</sequence>
<evidence type="ECO:0000313" key="14">
    <source>
        <dbReference type="Proteomes" id="UP000322876"/>
    </source>
</evidence>
<dbReference type="Pfam" id="PF06750">
    <property type="entry name" value="A24_N_bact"/>
    <property type="match status" value="1"/>
</dbReference>
<keyword evidence="3" id="KW-1003">Cell membrane</keyword>
<comment type="catalytic activity">
    <reaction evidence="9">
        <text>Typically cleaves a -Gly-|-Phe- bond to release an N-terminal, basic peptide of 5-8 residues from type IV prepilin, and then N-methylates the new N-terminal amino group, the methyl donor being S-adenosyl-L-methionine.</text>
        <dbReference type="EC" id="3.4.23.43"/>
    </reaction>
</comment>
<dbReference type="GO" id="GO:0008168">
    <property type="term" value="F:methyltransferase activity"/>
    <property type="evidence" value="ECO:0007669"/>
    <property type="project" value="UniProtKB-KW"/>
</dbReference>
<keyword evidence="9" id="KW-0808">Transferase</keyword>
<evidence type="ECO:0000259" key="11">
    <source>
        <dbReference type="Pfam" id="PF01478"/>
    </source>
</evidence>
<keyword evidence="4" id="KW-0997">Cell inner membrane</keyword>
<evidence type="ECO:0000256" key="1">
    <source>
        <dbReference type="ARBA" id="ARBA00004429"/>
    </source>
</evidence>